<evidence type="ECO:0000313" key="6">
    <source>
        <dbReference type="Proteomes" id="UP000735302"/>
    </source>
</evidence>
<keyword evidence="3" id="KW-0808">Transferase</keyword>
<evidence type="ECO:0000256" key="1">
    <source>
        <dbReference type="ARBA" id="ARBA00008361"/>
    </source>
</evidence>
<comment type="similarity">
    <text evidence="1">Belongs to the methyltransferase superfamily.</text>
</comment>
<dbReference type="Pfam" id="PF08241">
    <property type="entry name" value="Methyltransf_11"/>
    <property type="match status" value="1"/>
</dbReference>
<dbReference type="GO" id="GO:0032259">
    <property type="term" value="P:methylation"/>
    <property type="evidence" value="ECO:0007669"/>
    <property type="project" value="UniProtKB-KW"/>
</dbReference>
<dbReference type="PANTHER" id="PTHR44942:SF4">
    <property type="entry name" value="METHYLTRANSFERASE TYPE 11 DOMAIN-CONTAINING PROTEIN"/>
    <property type="match status" value="1"/>
</dbReference>
<name>A0AAV3YNE3_9GAST</name>
<evidence type="ECO:0000256" key="3">
    <source>
        <dbReference type="ARBA" id="ARBA00022679"/>
    </source>
</evidence>
<dbReference type="GO" id="GO:0008757">
    <property type="term" value="F:S-adenosylmethionine-dependent methyltransferase activity"/>
    <property type="evidence" value="ECO:0007669"/>
    <property type="project" value="InterPro"/>
</dbReference>
<dbReference type="Proteomes" id="UP000735302">
    <property type="component" value="Unassembled WGS sequence"/>
</dbReference>
<evidence type="ECO:0000259" key="4">
    <source>
        <dbReference type="Pfam" id="PF08241"/>
    </source>
</evidence>
<dbReference type="AlphaFoldDB" id="A0AAV3YNE3"/>
<sequence length="279" mass="31496">MSSAAQIAMAREMMSSTVDKTKMYVDMEQSKAYADFRPRYSEELFQTIVDYCKETSPSLDLAVDIGCGPGMSTLGFAKHFKKIVGVDVSETQIACAPKDIPNVEFKVGYSDKLPFIKSGSVDLVCSGESFNLMPQKETFAEVDRVLKPGGTIAIFGYDMPTSDDPEMAALMQKMFMTMIPYWPKESTQLFDRFQSVEIPYPGWIRNDSLKMKMTITVDQYMGMMKSTWPVVAYSREHPNEDFVGEIAKQITEILKKQGKGPEYTISYNLFILMGHKPKN</sequence>
<proteinExistence type="inferred from homology"/>
<evidence type="ECO:0000256" key="2">
    <source>
        <dbReference type="ARBA" id="ARBA00022603"/>
    </source>
</evidence>
<evidence type="ECO:0000313" key="5">
    <source>
        <dbReference type="EMBL" id="GFN83628.1"/>
    </source>
</evidence>
<keyword evidence="2 5" id="KW-0489">Methyltransferase</keyword>
<gene>
    <name evidence="5" type="ORF">PoB_001013400</name>
</gene>
<comment type="caution">
    <text evidence="5">The sequence shown here is derived from an EMBL/GenBank/DDBJ whole genome shotgun (WGS) entry which is preliminary data.</text>
</comment>
<reference evidence="5 6" key="1">
    <citation type="journal article" date="2021" name="Elife">
        <title>Chloroplast acquisition without the gene transfer in kleptoplastic sea slugs, Plakobranchus ocellatus.</title>
        <authorList>
            <person name="Maeda T."/>
            <person name="Takahashi S."/>
            <person name="Yoshida T."/>
            <person name="Shimamura S."/>
            <person name="Takaki Y."/>
            <person name="Nagai Y."/>
            <person name="Toyoda A."/>
            <person name="Suzuki Y."/>
            <person name="Arimoto A."/>
            <person name="Ishii H."/>
            <person name="Satoh N."/>
            <person name="Nishiyama T."/>
            <person name="Hasebe M."/>
            <person name="Maruyama T."/>
            <person name="Minagawa J."/>
            <person name="Obokata J."/>
            <person name="Shigenobu S."/>
        </authorList>
    </citation>
    <scope>NUCLEOTIDE SEQUENCE [LARGE SCALE GENOMIC DNA]</scope>
</reference>
<dbReference type="EMBL" id="BLXT01001211">
    <property type="protein sequence ID" value="GFN83628.1"/>
    <property type="molecule type" value="Genomic_DNA"/>
</dbReference>
<dbReference type="InterPro" id="IPR013216">
    <property type="entry name" value="Methyltransf_11"/>
</dbReference>
<dbReference type="CDD" id="cd02440">
    <property type="entry name" value="AdoMet_MTases"/>
    <property type="match status" value="1"/>
</dbReference>
<feature type="domain" description="Methyltransferase type 11" evidence="4">
    <location>
        <begin position="63"/>
        <end position="154"/>
    </location>
</feature>
<dbReference type="InterPro" id="IPR051052">
    <property type="entry name" value="Diverse_substrate_MTase"/>
</dbReference>
<organism evidence="5 6">
    <name type="scientific">Plakobranchus ocellatus</name>
    <dbReference type="NCBI Taxonomy" id="259542"/>
    <lineage>
        <taxon>Eukaryota</taxon>
        <taxon>Metazoa</taxon>
        <taxon>Spiralia</taxon>
        <taxon>Lophotrochozoa</taxon>
        <taxon>Mollusca</taxon>
        <taxon>Gastropoda</taxon>
        <taxon>Heterobranchia</taxon>
        <taxon>Euthyneura</taxon>
        <taxon>Panpulmonata</taxon>
        <taxon>Sacoglossa</taxon>
        <taxon>Placobranchoidea</taxon>
        <taxon>Plakobranchidae</taxon>
        <taxon>Plakobranchus</taxon>
    </lineage>
</organism>
<dbReference type="SUPFAM" id="SSF53335">
    <property type="entry name" value="S-adenosyl-L-methionine-dependent methyltransferases"/>
    <property type="match status" value="1"/>
</dbReference>
<dbReference type="PANTHER" id="PTHR44942">
    <property type="entry name" value="METHYLTRANSF_11 DOMAIN-CONTAINING PROTEIN"/>
    <property type="match status" value="1"/>
</dbReference>
<accession>A0AAV3YNE3</accession>
<dbReference type="Gene3D" id="3.40.50.150">
    <property type="entry name" value="Vaccinia Virus protein VP39"/>
    <property type="match status" value="1"/>
</dbReference>
<protein>
    <submittedName>
        <fullName evidence="5">Methyltransferase domain containing protein</fullName>
    </submittedName>
</protein>
<dbReference type="InterPro" id="IPR029063">
    <property type="entry name" value="SAM-dependent_MTases_sf"/>
</dbReference>
<keyword evidence="6" id="KW-1185">Reference proteome</keyword>